<dbReference type="InterPro" id="IPR045102">
    <property type="entry name" value="PTP_VSP_TPTE"/>
</dbReference>
<dbReference type="PANTHER" id="PTHR12305:SF60">
    <property type="entry name" value="PHOSPHATIDYLINOSITOL 3,4,5-TRISPHOSPHATE 3-PHOSPHATASE TPTE2-RELATED"/>
    <property type="match status" value="1"/>
</dbReference>
<dbReference type="EnsemblMetazoa" id="G27807.4">
    <property type="protein sequence ID" value="G27807.4:cds"/>
    <property type="gene ID" value="G27807"/>
</dbReference>
<feature type="transmembrane region" description="Helical" evidence="7">
    <location>
        <begin position="160"/>
        <end position="180"/>
    </location>
</feature>
<sequence>MDQPSKADGDSEVIGMDYDSVSQNNDIDDEGGERFRFLQLKIEDDNVSVCSRRSEHPPDLHIREDDEHHTHTVVPKTKLQKAQFLVKSVIEHVLFRVFTVLLILIDVTLVVVDISVTDLSNETSHNINLVSRIIVTYFLIEIGFRIFYRGKEFFKSCLDVTDLVVVLATFILDFVLGFLAEVNYGRLGVIGRALRVIRIGRSVVIMVQQYRHMTQAARKTVSQNKRRYQKDGFDLDLCYITKRVIAMSFPSSGVSGMYRNPIQEVARFLDAKHEGSYLIFDLCSERNYDASIFHGRVERVFIDDHNVPSIRDMIDFCIKVRKWLSENEDHVIAVHCKGGKGRTGTMICTWLVDCDMFTEAEESLVYFGDRRTDLDKGKTFQGVETPSQSRYVGYYEKIVKILDGEAPPVVKLKLKSIRITGIRTLGNGDGSDLKLDIYLQKTNIFSCKLGKKDKCEVEFSKEKDVVEVSPTEEVVLYDDVKVKFNSNKIPKGYDGCAFFFWFHTYFVDNNRLLIPRDELDNPHKKKTHKIFTDDFSVEMVFEPCS</sequence>
<feature type="domain" description="Tyrosine specific protein phosphatases" evidence="8">
    <location>
        <begin position="311"/>
        <end position="374"/>
    </location>
</feature>
<dbReference type="EnsemblMetazoa" id="G27807.2">
    <property type="protein sequence ID" value="G27807.2:cds"/>
    <property type="gene ID" value="G27807"/>
</dbReference>
<dbReference type="EnsemblMetazoa" id="G27807.3">
    <property type="protein sequence ID" value="G27807.3:cds"/>
    <property type="gene ID" value="G27807"/>
</dbReference>
<dbReference type="SMART" id="SM01326">
    <property type="entry name" value="PTEN_C2"/>
    <property type="match status" value="1"/>
</dbReference>
<evidence type="ECO:0008006" key="13">
    <source>
        <dbReference type="Google" id="ProtNLM"/>
    </source>
</evidence>
<dbReference type="SUPFAM" id="SSF49562">
    <property type="entry name" value="C2 domain (Calcium/lipid-binding domain, CaLB)"/>
    <property type="match status" value="1"/>
</dbReference>
<keyword evidence="12" id="KW-1185">Reference proteome</keyword>
<dbReference type="PROSITE" id="PS00383">
    <property type="entry name" value="TYR_PHOSPHATASE_1"/>
    <property type="match status" value="1"/>
</dbReference>
<dbReference type="Gene3D" id="1.20.120.350">
    <property type="entry name" value="Voltage-gated potassium channels. Chain C"/>
    <property type="match status" value="1"/>
</dbReference>
<dbReference type="InterPro" id="IPR035892">
    <property type="entry name" value="C2_domain_sf"/>
</dbReference>
<evidence type="ECO:0000256" key="3">
    <source>
        <dbReference type="ARBA" id="ARBA00022801"/>
    </source>
</evidence>
<comment type="subcellular location">
    <subcellularLocation>
        <location evidence="1">Membrane</location>
        <topology evidence="1">Multi-pass membrane protein</topology>
    </subcellularLocation>
</comment>
<feature type="domain" description="C2 tensin-type" evidence="10">
    <location>
        <begin position="409"/>
        <end position="544"/>
    </location>
</feature>
<dbReference type="FunFam" id="2.60.40.1110:FF:000004">
    <property type="entry name" value="Voltage-sensor containing phosphatase"/>
    <property type="match status" value="1"/>
</dbReference>
<dbReference type="AlphaFoldDB" id="A0A8W8LFZ9"/>
<dbReference type="PROSITE" id="PS51182">
    <property type="entry name" value="C2_TENSIN"/>
    <property type="match status" value="1"/>
</dbReference>
<evidence type="ECO:0000259" key="8">
    <source>
        <dbReference type="PROSITE" id="PS50056"/>
    </source>
</evidence>
<dbReference type="InterPro" id="IPR000387">
    <property type="entry name" value="Tyr_Pase_dom"/>
</dbReference>
<dbReference type="PANTHER" id="PTHR12305">
    <property type="entry name" value="PHOSPHATASE WITH HOMOLOGY TO TENSIN"/>
    <property type="match status" value="1"/>
</dbReference>
<accession>A0A8W8LFZ9</accession>
<dbReference type="PROSITE" id="PS50056">
    <property type="entry name" value="TYR_PHOSPHATASE_2"/>
    <property type="match status" value="1"/>
</dbReference>
<keyword evidence="5 7" id="KW-0472">Membrane</keyword>
<evidence type="ECO:0000256" key="6">
    <source>
        <dbReference type="SAM" id="MobiDB-lite"/>
    </source>
</evidence>
<name>A0A8W8LFZ9_MAGGI</name>
<dbReference type="Proteomes" id="UP000005408">
    <property type="component" value="Unassembled WGS sequence"/>
</dbReference>
<dbReference type="InterPro" id="IPR029023">
    <property type="entry name" value="Tensin_phosphatase"/>
</dbReference>
<dbReference type="InterPro" id="IPR051281">
    <property type="entry name" value="Dual-spec_lipid-protein_phosph"/>
</dbReference>
<dbReference type="Pfam" id="PF10409">
    <property type="entry name" value="PTEN_C2"/>
    <property type="match status" value="1"/>
</dbReference>
<dbReference type="InterPro" id="IPR029021">
    <property type="entry name" value="Prot-tyrosine_phosphatase-like"/>
</dbReference>
<dbReference type="SUPFAM" id="SSF52799">
    <property type="entry name" value="(Phosphotyrosine protein) phosphatases II"/>
    <property type="match status" value="1"/>
</dbReference>
<keyword evidence="2 7" id="KW-0812">Transmembrane</keyword>
<evidence type="ECO:0000313" key="12">
    <source>
        <dbReference type="Proteomes" id="UP000005408"/>
    </source>
</evidence>
<evidence type="ECO:0000256" key="7">
    <source>
        <dbReference type="SAM" id="Phobius"/>
    </source>
</evidence>
<dbReference type="InterPro" id="IPR027359">
    <property type="entry name" value="Volt_channel_dom_sf"/>
</dbReference>
<keyword evidence="4 7" id="KW-1133">Transmembrane helix</keyword>
<protein>
    <recommendedName>
        <fullName evidence="13">Phosphatidylinositol-3,4,5-trisphosphate 3-phosphatase</fullName>
    </recommendedName>
</protein>
<dbReference type="EnsemblMetazoa" id="G27807.8">
    <property type="protein sequence ID" value="G27807.8:cds"/>
    <property type="gene ID" value="G27807"/>
</dbReference>
<evidence type="ECO:0000259" key="9">
    <source>
        <dbReference type="PROSITE" id="PS51181"/>
    </source>
</evidence>
<feature type="transmembrane region" description="Helical" evidence="7">
    <location>
        <begin position="129"/>
        <end position="148"/>
    </location>
</feature>
<dbReference type="Pfam" id="PF22785">
    <property type="entry name" value="Tc-R-P"/>
    <property type="match status" value="1"/>
</dbReference>
<dbReference type="Gene3D" id="2.60.40.1110">
    <property type="match status" value="1"/>
</dbReference>
<dbReference type="EnsemblMetazoa" id="G27807.7">
    <property type="protein sequence ID" value="G27807.7:cds"/>
    <property type="gene ID" value="G27807"/>
</dbReference>
<dbReference type="InterPro" id="IPR014020">
    <property type="entry name" value="Tensin_C2-dom"/>
</dbReference>
<evidence type="ECO:0000256" key="5">
    <source>
        <dbReference type="ARBA" id="ARBA00023136"/>
    </source>
</evidence>
<dbReference type="EnsemblMetazoa" id="G27807.6">
    <property type="protein sequence ID" value="G27807.6:cds"/>
    <property type="gene ID" value="G27807"/>
</dbReference>
<evidence type="ECO:0000256" key="2">
    <source>
        <dbReference type="ARBA" id="ARBA00022692"/>
    </source>
</evidence>
<reference evidence="11" key="1">
    <citation type="submission" date="2022-08" db="UniProtKB">
        <authorList>
            <consortium name="EnsemblMetazoa"/>
        </authorList>
    </citation>
    <scope>IDENTIFICATION</scope>
    <source>
        <strain evidence="11">05x7-T-G4-1.051#20</strain>
    </source>
</reference>
<dbReference type="InterPro" id="IPR016130">
    <property type="entry name" value="Tyr_Pase_AS"/>
</dbReference>
<feature type="region of interest" description="Disordered" evidence="6">
    <location>
        <begin position="1"/>
        <end position="27"/>
    </location>
</feature>
<dbReference type="OMA" id="WFHTFFI"/>
<dbReference type="GO" id="GO:0005829">
    <property type="term" value="C:cytosol"/>
    <property type="evidence" value="ECO:0007669"/>
    <property type="project" value="TreeGrafter"/>
</dbReference>
<dbReference type="Gene3D" id="3.90.190.10">
    <property type="entry name" value="Protein tyrosine phosphatase superfamily"/>
    <property type="match status" value="1"/>
</dbReference>
<feature type="domain" description="Phosphatase tensin-type" evidence="9">
    <location>
        <begin position="226"/>
        <end position="402"/>
    </location>
</feature>
<evidence type="ECO:0000259" key="10">
    <source>
        <dbReference type="PROSITE" id="PS51182"/>
    </source>
</evidence>
<proteinExistence type="predicted"/>
<dbReference type="CDD" id="cd14510">
    <property type="entry name" value="PTP_VSP_TPTE"/>
    <property type="match status" value="1"/>
</dbReference>
<dbReference type="PROSITE" id="PS51181">
    <property type="entry name" value="PPASE_TENSIN"/>
    <property type="match status" value="1"/>
</dbReference>
<feature type="transmembrane region" description="Helical" evidence="7">
    <location>
        <begin position="93"/>
        <end position="117"/>
    </location>
</feature>
<dbReference type="GO" id="GO:0016314">
    <property type="term" value="F:phosphatidylinositol-3,4,5-trisphosphate 3-phosphatase activity"/>
    <property type="evidence" value="ECO:0007669"/>
    <property type="project" value="TreeGrafter"/>
</dbReference>
<evidence type="ECO:0000256" key="4">
    <source>
        <dbReference type="ARBA" id="ARBA00022989"/>
    </source>
</evidence>
<dbReference type="EnsemblMetazoa" id="G27807.12">
    <property type="protein sequence ID" value="G27807.12:cds"/>
    <property type="gene ID" value="G27807"/>
</dbReference>
<evidence type="ECO:0000313" key="11">
    <source>
        <dbReference type="EnsemblMetazoa" id="G27807.4:cds"/>
    </source>
</evidence>
<dbReference type="EnsemblMetazoa" id="G27807.14">
    <property type="protein sequence ID" value="G27807.14:cds"/>
    <property type="gene ID" value="G27807"/>
</dbReference>
<evidence type="ECO:0000256" key="1">
    <source>
        <dbReference type="ARBA" id="ARBA00004141"/>
    </source>
</evidence>
<dbReference type="GO" id="GO:0016020">
    <property type="term" value="C:membrane"/>
    <property type="evidence" value="ECO:0007669"/>
    <property type="project" value="UniProtKB-SubCell"/>
</dbReference>
<organism evidence="11 12">
    <name type="scientific">Magallana gigas</name>
    <name type="common">Pacific oyster</name>
    <name type="synonym">Crassostrea gigas</name>
    <dbReference type="NCBI Taxonomy" id="29159"/>
    <lineage>
        <taxon>Eukaryota</taxon>
        <taxon>Metazoa</taxon>
        <taxon>Spiralia</taxon>
        <taxon>Lophotrochozoa</taxon>
        <taxon>Mollusca</taxon>
        <taxon>Bivalvia</taxon>
        <taxon>Autobranchia</taxon>
        <taxon>Pteriomorphia</taxon>
        <taxon>Ostreida</taxon>
        <taxon>Ostreoidea</taxon>
        <taxon>Ostreidae</taxon>
        <taxon>Magallana</taxon>
    </lineage>
</organism>
<dbReference type="OrthoDB" id="16692at2759"/>
<keyword evidence="3" id="KW-0378">Hydrolase</keyword>